<dbReference type="PANTHER" id="PTHR10108">
    <property type="entry name" value="SAM-DEPENDENT METHYLTRANSFERASE"/>
    <property type="match status" value="1"/>
</dbReference>
<keyword evidence="7" id="KW-0472">Membrane</keyword>
<keyword evidence="5 7" id="KW-0325">Glycoprotein</keyword>
<keyword evidence="7" id="KW-0812">Transmembrane</keyword>
<gene>
    <name evidence="9" type="ORF">OSB04_029855</name>
</gene>
<dbReference type="PANTHER" id="PTHR10108:SF984">
    <property type="entry name" value="METHYLTRANSFERASE PMT21-RELATED"/>
    <property type="match status" value="1"/>
</dbReference>
<evidence type="ECO:0000256" key="2">
    <source>
        <dbReference type="ARBA" id="ARBA00008361"/>
    </source>
</evidence>
<evidence type="ECO:0000256" key="6">
    <source>
        <dbReference type="ARBA" id="ARBA00037847"/>
    </source>
</evidence>
<keyword evidence="4 7" id="KW-0735">Signal-anchor</keyword>
<comment type="caution">
    <text evidence="9">The sequence shown here is derived from an EMBL/GenBank/DDBJ whole genome shotgun (WGS) entry which is preliminary data.</text>
</comment>
<keyword evidence="7" id="KW-0808">Transferase</keyword>
<dbReference type="InterPro" id="IPR004159">
    <property type="entry name" value="Put_SAM_MeTrfase"/>
</dbReference>
<feature type="transmembrane region" description="Helical" evidence="7">
    <location>
        <begin position="21"/>
        <end position="39"/>
    </location>
</feature>
<dbReference type="GO" id="GO:0032259">
    <property type="term" value="P:methylation"/>
    <property type="evidence" value="ECO:0007669"/>
    <property type="project" value="UniProtKB-KW"/>
</dbReference>
<evidence type="ECO:0000256" key="7">
    <source>
        <dbReference type="RuleBase" id="RU366043"/>
    </source>
</evidence>
<keyword evidence="3 7" id="KW-0489">Methyltransferase</keyword>
<evidence type="ECO:0000313" key="10">
    <source>
        <dbReference type="Proteomes" id="UP001172457"/>
    </source>
</evidence>
<evidence type="ECO:0000256" key="3">
    <source>
        <dbReference type="ARBA" id="ARBA00022603"/>
    </source>
</evidence>
<evidence type="ECO:0000313" key="9">
    <source>
        <dbReference type="EMBL" id="KAJ9537122.1"/>
    </source>
</evidence>
<dbReference type="InterPro" id="IPR029063">
    <property type="entry name" value="SAM-dependent_MTases_sf"/>
</dbReference>
<dbReference type="GO" id="GO:0016020">
    <property type="term" value="C:membrane"/>
    <property type="evidence" value="ECO:0007669"/>
    <property type="project" value="UniProtKB-SubCell"/>
</dbReference>
<evidence type="ECO:0000256" key="5">
    <source>
        <dbReference type="ARBA" id="ARBA00023180"/>
    </source>
</evidence>
<proteinExistence type="inferred from homology"/>
<evidence type="ECO:0000256" key="8">
    <source>
        <dbReference type="SAM" id="MobiDB-lite"/>
    </source>
</evidence>
<reference evidence="9" key="1">
    <citation type="submission" date="2023-03" db="EMBL/GenBank/DDBJ databases">
        <title>Chromosome-scale reference genome and RAD-based genetic map of yellow starthistle (Centaurea solstitialis) reveal putative structural variation and QTLs associated with invader traits.</title>
        <authorList>
            <person name="Reatini B."/>
            <person name="Cang F.A."/>
            <person name="Jiang Q."/>
            <person name="Mckibben M.T.W."/>
            <person name="Barker M.S."/>
            <person name="Rieseberg L.H."/>
            <person name="Dlugosch K.M."/>
        </authorList>
    </citation>
    <scope>NUCLEOTIDE SEQUENCE</scope>
    <source>
        <strain evidence="9">CAN-66</strain>
        <tissue evidence="9">Leaf</tissue>
    </source>
</reference>
<keyword evidence="7" id="KW-1133">Transmembrane helix</keyword>
<dbReference type="Proteomes" id="UP001172457">
    <property type="component" value="Chromosome 8"/>
</dbReference>
<evidence type="ECO:0000256" key="1">
    <source>
        <dbReference type="ARBA" id="ARBA00004606"/>
    </source>
</evidence>
<feature type="compositionally biased region" description="Low complexity" evidence="8">
    <location>
        <begin position="138"/>
        <end position="149"/>
    </location>
</feature>
<keyword evidence="10" id="KW-1185">Reference proteome</keyword>
<comment type="subcellular location">
    <subcellularLocation>
        <location evidence="6">Endomembrane system</location>
        <topology evidence="6">Single-pass membrane protein</topology>
    </subcellularLocation>
    <subcellularLocation>
        <location evidence="1 7">Membrane</location>
        <topology evidence="1 7">Single-pass type II membrane protein</topology>
    </subcellularLocation>
</comment>
<dbReference type="EC" id="2.1.1.-" evidence="7"/>
<dbReference type="GO" id="GO:0008168">
    <property type="term" value="F:methyltransferase activity"/>
    <property type="evidence" value="ECO:0007669"/>
    <property type="project" value="UniProtKB-UniRule"/>
</dbReference>
<dbReference type="EMBL" id="JARYMX010000008">
    <property type="protein sequence ID" value="KAJ9537122.1"/>
    <property type="molecule type" value="Genomic_DNA"/>
</dbReference>
<evidence type="ECO:0000256" key="4">
    <source>
        <dbReference type="ARBA" id="ARBA00022968"/>
    </source>
</evidence>
<feature type="region of interest" description="Disordered" evidence="8">
    <location>
        <begin position="122"/>
        <end position="149"/>
    </location>
</feature>
<dbReference type="SUPFAM" id="SSF53335">
    <property type="entry name" value="S-adenosyl-L-methionine-dependent methyltransferases"/>
    <property type="match status" value="1"/>
</dbReference>
<dbReference type="GO" id="GO:0005802">
    <property type="term" value="C:trans-Golgi network"/>
    <property type="evidence" value="ECO:0007669"/>
    <property type="project" value="TreeGrafter"/>
</dbReference>
<organism evidence="9 10">
    <name type="scientific">Centaurea solstitialis</name>
    <name type="common">yellow star-thistle</name>
    <dbReference type="NCBI Taxonomy" id="347529"/>
    <lineage>
        <taxon>Eukaryota</taxon>
        <taxon>Viridiplantae</taxon>
        <taxon>Streptophyta</taxon>
        <taxon>Embryophyta</taxon>
        <taxon>Tracheophyta</taxon>
        <taxon>Spermatophyta</taxon>
        <taxon>Magnoliopsida</taxon>
        <taxon>eudicotyledons</taxon>
        <taxon>Gunneridae</taxon>
        <taxon>Pentapetalae</taxon>
        <taxon>asterids</taxon>
        <taxon>campanulids</taxon>
        <taxon>Asterales</taxon>
        <taxon>Asteraceae</taxon>
        <taxon>Carduoideae</taxon>
        <taxon>Cardueae</taxon>
        <taxon>Centaureinae</taxon>
        <taxon>Centaurea</taxon>
    </lineage>
</organism>
<dbReference type="GO" id="GO:0005768">
    <property type="term" value="C:endosome"/>
    <property type="evidence" value="ECO:0007669"/>
    <property type="project" value="TreeGrafter"/>
</dbReference>
<dbReference type="AlphaFoldDB" id="A0AA38VW59"/>
<protein>
    <recommendedName>
        <fullName evidence="7">Methyltransferase</fullName>
        <ecNumber evidence="7">2.1.1.-</ecNumber>
    </recommendedName>
</protein>
<sequence>MKMKDDKPIRPNDKSSKVVPMGIMFVVLCGFSFYLGGIFCSEKNGFATEEVVKSVESTQKSVSTPVQVKSVSFPQCSADLQDYTPCTDPRRWMKYGRHRLTFMERHCPAVFDRKECLVPHPMATRSRSDGRKAKTNVGTGTSHMTGSTTEIQPALAEERRGEILLPGGGTMFPNGVSAYVDLMQNLIPGMKDGTVRTAIDTGCGVASWGGDLLDRGILTVSLAPRDNHEAQVQFALERGIPAILGIISTQRLPFPSNRSIWLIAPDA</sequence>
<dbReference type="Pfam" id="PF03141">
    <property type="entry name" value="Methyltransf_29"/>
    <property type="match status" value="1"/>
</dbReference>
<accession>A0AA38VW59</accession>
<comment type="similarity">
    <text evidence="2 7">Belongs to the methyltransferase superfamily.</text>
</comment>
<name>A0AA38VW59_9ASTR</name>